<dbReference type="PROSITE" id="PS51194">
    <property type="entry name" value="HELICASE_CTER"/>
    <property type="match status" value="1"/>
</dbReference>
<dbReference type="InterPro" id="IPR001650">
    <property type="entry name" value="Helicase_C-like"/>
</dbReference>
<feature type="domain" description="Helicase C-terminal" evidence="11">
    <location>
        <begin position="483"/>
        <end position="636"/>
    </location>
</feature>
<evidence type="ECO:0000256" key="6">
    <source>
        <dbReference type="ARBA" id="ARBA00022801"/>
    </source>
</evidence>
<dbReference type="InterPro" id="IPR006474">
    <property type="entry name" value="Helicase_Cas3_CRISPR-ass_core"/>
</dbReference>
<organism evidence="13 14">
    <name type="scientific">Paenibacillus paeoniae</name>
    <dbReference type="NCBI Taxonomy" id="2292705"/>
    <lineage>
        <taxon>Bacteria</taxon>
        <taxon>Bacillati</taxon>
        <taxon>Bacillota</taxon>
        <taxon>Bacilli</taxon>
        <taxon>Bacillales</taxon>
        <taxon>Paenibacillaceae</taxon>
        <taxon>Paenibacillus</taxon>
    </lineage>
</organism>
<keyword evidence="4" id="KW-0479">Metal-binding</keyword>
<dbReference type="GO" id="GO:0003677">
    <property type="term" value="F:DNA binding"/>
    <property type="evidence" value="ECO:0007669"/>
    <property type="project" value="TreeGrafter"/>
</dbReference>
<dbReference type="Pfam" id="PF22590">
    <property type="entry name" value="Cas3-like_C_2"/>
    <property type="match status" value="1"/>
</dbReference>
<dbReference type="Pfam" id="PF01966">
    <property type="entry name" value="HD"/>
    <property type="match status" value="1"/>
</dbReference>
<dbReference type="InterPro" id="IPR038257">
    <property type="entry name" value="CRISPR-assoc_Cas3_HD_sf"/>
</dbReference>
<comment type="similarity">
    <text evidence="1">In the N-terminal section; belongs to the CRISPR-associated nuclease Cas3-HD family.</text>
</comment>
<proteinExistence type="inferred from homology"/>
<gene>
    <name evidence="13" type="primary">cas3</name>
    <name evidence="13" type="ORF">DX130_23020</name>
</gene>
<reference evidence="13 14" key="1">
    <citation type="submission" date="2018-08" db="EMBL/GenBank/DDBJ databases">
        <title>Paenibacillus sp. M4BSY-1, whole genome shotgun sequence.</title>
        <authorList>
            <person name="Tuo L."/>
        </authorList>
    </citation>
    <scope>NUCLEOTIDE SEQUENCE [LARGE SCALE GENOMIC DNA]</scope>
    <source>
        <strain evidence="13 14">M4BSY-1</strain>
    </source>
</reference>
<dbReference type="NCBIfam" id="TIGR01587">
    <property type="entry name" value="cas3_core"/>
    <property type="match status" value="1"/>
</dbReference>
<evidence type="ECO:0000259" key="11">
    <source>
        <dbReference type="PROSITE" id="PS51194"/>
    </source>
</evidence>
<evidence type="ECO:0000313" key="13">
    <source>
        <dbReference type="EMBL" id="REK71312.1"/>
    </source>
</evidence>
<dbReference type="SUPFAM" id="SSF109604">
    <property type="entry name" value="HD-domain/PDEase-like"/>
    <property type="match status" value="1"/>
</dbReference>
<dbReference type="EMBL" id="QUBQ01000006">
    <property type="protein sequence ID" value="REK71312.1"/>
    <property type="molecule type" value="Genomic_DNA"/>
</dbReference>
<dbReference type="InterPro" id="IPR006674">
    <property type="entry name" value="HD_domain"/>
</dbReference>
<evidence type="ECO:0000256" key="4">
    <source>
        <dbReference type="ARBA" id="ARBA00022723"/>
    </source>
</evidence>
<dbReference type="InterPro" id="IPR052511">
    <property type="entry name" value="ATP-dep_Helicase"/>
</dbReference>
<dbReference type="GO" id="GO:0004386">
    <property type="term" value="F:helicase activity"/>
    <property type="evidence" value="ECO:0007669"/>
    <property type="project" value="UniProtKB-KW"/>
</dbReference>
<dbReference type="Proteomes" id="UP000261905">
    <property type="component" value="Unassembled WGS sequence"/>
</dbReference>
<dbReference type="Gene3D" id="1.10.3210.30">
    <property type="match status" value="1"/>
</dbReference>
<keyword evidence="5" id="KW-0547">Nucleotide-binding</keyword>
<dbReference type="SMART" id="SM00490">
    <property type="entry name" value="HELICc"/>
    <property type="match status" value="1"/>
</dbReference>
<dbReference type="InterPro" id="IPR014001">
    <property type="entry name" value="Helicase_ATP-bd"/>
</dbReference>
<evidence type="ECO:0000256" key="5">
    <source>
        <dbReference type="ARBA" id="ARBA00022741"/>
    </source>
</evidence>
<dbReference type="InterPro" id="IPR006483">
    <property type="entry name" value="CRISPR-assoc_Cas3_HD"/>
</dbReference>
<evidence type="ECO:0000256" key="7">
    <source>
        <dbReference type="ARBA" id="ARBA00022806"/>
    </source>
</evidence>
<dbReference type="Pfam" id="PF00270">
    <property type="entry name" value="DEAD"/>
    <property type="match status" value="1"/>
</dbReference>
<protein>
    <submittedName>
        <fullName evidence="13">CRISPR-associated helicase Cas3</fullName>
    </submittedName>
</protein>
<evidence type="ECO:0000256" key="3">
    <source>
        <dbReference type="ARBA" id="ARBA00022722"/>
    </source>
</evidence>
<dbReference type="PROSITE" id="PS51192">
    <property type="entry name" value="HELICASE_ATP_BIND_1"/>
    <property type="match status" value="1"/>
</dbReference>
<dbReference type="Gene3D" id="3.40.50.300">
    <property type="entry name" value="P-loop containing nucleotide triphosphate hydrolases"/>
    <property type="match status" value="2"/>
</dbReference>
<evidence type="ECO:0000256" key="8">
    <source>
        <dbReference type="ARBA" id="ARBA00022840"/>
    </source>
</evidence>
<feature type="domain" description="Helicase ATP-binding" evidence="10">
    <location>
        <begin position="262"/>
        <end position="454"/>
    </location>
</feature>
<dbReference type="InterPro" id="IPR011545">
    <property type="entry name" value="DEAD/DEAH_box_helicase_dom"/>
</dbReference>
<dbReference type="SMART" id="SM00487">
    <property type="entry name" value="DEXDc"/>
    <property type="match status" value="1"/>
</dbReference>
<dbReference type="AlphaFoldDB" id="A0A371P5X7"/>
<keyword evidence="3" id="KW-0540">Nuclease</keyword>
<evidence type="ECO:0000259" key="12">
    <source>
        <dbReference type="PROSITE" id="PS51643"/>
    </source>
</evidence>
<keyword evidence="14" id="KW-1185">Reference proteome</keyword>
<dbReference type="GO" id="GO:0004518">
    <property type="term" value="F:nuclease activity"/>
    <property type="evidence" value="ECO:0007669"/>
    <property type="project" value="UniProtKB-KW"/>
</dbReference>
<dbReference type="RefSeq" id="WP_116049384.1">
    <property type="nucleotide sequence ID" value="NZ_QUBQ01000006.1"/>
</dbReference>
<dbReference type="CDD" id="cd09641">
    <property type="entry name" value="Cas3''_I"/>
    <property type="match status" value="1"/>
</dbReference>
<dbReference type="GO" id="GO:0005524">
    <property type="term" value="F:ATP binding"/>
    <property type="evidence" value="ECO:0007669"/>
    <property type="project" value="UniProtKB-KW"/>
</dbReference>
<dbReference type="OrthoDB" id="9810236at2"/>
<dbReference type="PROSITE" id="PS51643">
    <property type="entry name" value="HD_CAS3"/>
    <property type="match status" value="1"/>
</dbReference>
<dbReference type="InterPro" id="IPR027417">
    <property type="entry name" value="P-loop_NTPase"/>
</dbReference>
<feature type="domain" description="HD Cas3-type" evidence="12">
    <location>
        <begin position="10"/>
        <end position="202"/>
    </location>
</feature>
<comment type="caution">
    <text evidence="13">The sequence shown here is derived from an EMBL/GenBank/DDBJ whole genome shotgun (WGS) entry which is preliminary data.</text>
</comment>
<comment type="similarity">
    <text evidence="2">In the central section; belongs to the CRISPR-associated helicase Cas3 family.</text>
</comment>
<evidence type="ECO:0000256" key="9">
    <source>
        <dbReference type="ARBA" id="ARBA00023118"/>
    </source>
</evidence>
<keyword evidence="8" id="KW-0067">ATP-binding</keyword>
<evidence type="ECO:0000256" key="2">
    <source>
        <dbReference type="ARBA" id="ARBA00009046"/>
    </source>
</evidence>
<dbReference type="SUPFAM" id="SSF52540">
    <property type="entry name" value="P-loop containing nucleoside triphosphate hydrolases"/>
    <property type="match status" value="1"/>
</dbReference>
<dbReference type="GO" id="GO:0051607">
    <property type="term" value="P:defense response to virus"/>
    <property type="evidence" value="ECO:0007669"/>
    <property type="project" value="UniProtKB-KW"/>
</dbReference>
<evidence type="ECO:0000313" key="14">
    <source>
        <dbReference type="Proteomes" id="UP000261905"/>
    </source>
</evidence>
<keyword evidence="6" id="KW-0378">Hydrolase</keyword>
<dbReference type="InterPro" id="IPR054712">
    <property type="entry name" value="Cas3-like_dom"/>
</dbReference>
<dbReference type="PANTHER" id="PTHR47962">
    <property type="entry name" value="ATP-DEPENDENT HELICASE LHR-RELATED-RELATED"/>
    <property type="match status" value="1"/>
</dbReference>
<keyword evidence="7" id="KW-0347">Helicase</keyword>
<dbReference type="GO" id="GO:0046872">
    <property type="term" value="F:metal ion binding"/>
    <property type="evidence" value="ECO:0007669"/>
    <property type="project" value="UniProtKB-KW"/>
</dbReference>
<dbReference type="GO" id="GO:0016887">
    <property type="term" value="F:ATP hydrolysis activity"/>
    <property type="evidence" value="ECO:0007669"/>
    <property type="project" value="TreeGrafter"/>
</dbReference>
<accession>A0A371P5X7</accession>
<keyword evidence="9" id="KW-0051">Antiviral defense</keyword>
<dbReference type="NCBIfam" id="TIGR01596">
    <property type="entry name" value="cas3_HD"/>
    <property type="match status" value="1"/>
</dbReference>
<dbReference type="CDD" id="cd17930">
    <property type="entry name" value="DEXHc_cas3"/>
    <property type="match status" value="1"/>
</dbReference>
<evidence type="ECO:0000259" key="10">
    <source>
        <dbReference type="PROSITE" id="PS51192"/>
    </source>
</evidence>
<sequence length="808" mass="92900">MDYIAHIRESDGQIQSVEEHLLGVQKLAESFGEKIGVKHIAGLAGVLHDMGKYTTLFRDYIWNAVHHPELPSRRGSVDHSTAGGKLLFNEYHQGNPDMHNWMLSEIIGNAVISHHSYLHDFLGPPHVSGYLKRVESTPEQFQQSVDLFFEHVMSKEEFDQYVKKASEELAAYLQRDSSSTRENKLMFLGKYIFSSLIDADRTNTRQFEENSVPEDKLDECVRFQNYYEKLMVRIHELQENGKEHGSTIIQQLRKEMSERCEQHASAPSGIYTLSIPTGGGKTLASFRYALQHAIQKKKKRIIYIVPFTTIIEQNAEEIRRIIQDDAHLLEHHSNVIDDLDDNDESQDGYMTKQQKLKHAKDNWASPVVFTTMVQFLNVFYAKGSRNIRRLHHLAESVIIVDEVQKVPVSCVSLFNKAVNFLNVYGNSSIILCSATQPALEFVDHKLHIQAEGEIVENLEQVINAFRRVEIIDKATGEIFDQGMLEQLVLERLSEVNSVLIVLNTKSVVRELYMALSLREIPVYHLSTSMCAAHRKVILGKVKDHLIREEKVICISTQLIEAGVDISFECVIRSLAELDSIAQAAGRCNRHGRDELRQVYVINYGEENLKYLKEMSIGKEISRKMLIDLKSNPKIYGGHILSAEAMECFFKAYYTELQANLNYDVPELKKDMVELLTVDRHNNTYYKSYKNELEKELELYNLHSYRTAAKHFEVIKNRTTTVLAPYSKEGREIIAELNGAGTIEQLSRILRRAQQYSINLWRYELDELNRNDGVEALLDGKVLVLRESAYNEEFGFDRHNESPMRDAFF</sequence>
<dbReference type="PANTHER" id="PTHR47962:SF5">
    <property type="entry name" value="ATP-DEPENDENT HELICASE LHR-RELATED"/>
    <property type="match status" value="1"/>
</dbReference>
<name>A0A371P5X7_9BACL</name>
<evidence type="ECO:0000256" key="1">
    <source>
        <dbReference type="ARBA" id="ARBA00006847"/>
    </source>
</evidence>